<dbReference type="KEGG" id="dno:DNO_0372"/>
<feature type="transmembrane region" description="Helical" evidence="1">
    <location>
        <begin position="6"/>
        <end position="21"/>
    </location>
</feature>
<protein>
    <submittedName>
        <fullName evidence="2">Uncharacterized protein</fullName>
    </submittedName>
</protein>
<dbReference type="OrthoDB" id="9810336at2"/>
<keyword evidence="1" id="KW-0812">Transmembrane</keyword>
<dbReference type="eggNOG" id="COG1585">
    <property type="taxonomic scope" value="Bacteria"/>
</dbReference>
<proteinExistence type="predicted"/>
<dbReference type="STRING" id="246195.DNO_0372"/>
<evidence type="ECO:0000313" key="3">
    <source>
        <dbReference type="Proteomes" id="UP000000248"/>
    </source>
</evidence>
<keyword evidence="1" id="KW-1133">Transmembrane helix</keyword>
<evidence type="ECO:0000313" key="2">
    <source>
        <dbReference type="EMBL" id="ABQ14327.1"/>
    </source>
</evidence>
<sequence length="150" mass="17294">MTLLEPIFWNWLVLAAFFLFVELISPSFFAFFLSLAAAIVAAISFIYPELSLSAQGICFALFALVNTIFWWKFVKKRWQNDRRDLSTQLNHPNNELIGRHFQLQTPIENGRGQLQINDSFWTIHGEDMPAGAIIQIDRIESLDIYVSRVA</sequence>
<evidence type="ECO:0000256" key="1">
    <source>
        <dbReference type="SAM" id="Phobius"/>
    </source>
</evidence>
<dbReference type="PANTHER" id="PTHR33507:SF3">
    <property type="entry name" value="INNER MEMBRANE PROTEIN YBBJ"/>
    <property type="match status" value="1"/>
</dbReference>
<keyword evidence="1" id="KW-0472">Membrane</keyword>
<reference evidence="2 3" key="1">
    <citation type="journal article" date="2007" name="Nat. Biotechnol.">
        <title>Genome sequence and identification of candidate vaccine antigens from the animal pathogen Dichelobacter nodosus.</title>
        <authorList>
            <person name="Myers G.S."/>
            <person name="Parker D."/>
            <person name="Al-Hasani K."/>
            <person name="Kennan R.M."/>
            <person name="Seemann T."/>
            <person name="Ren Q."/>
            <person name="Badger J.H."/>
            <person name="Selengut J.D."/>
            <person name="Deboy R.T."/>
            <person name="Tettelin H."/>
            <person name="Boyce J.D."/>
            <person name="McCarl V.P."/>
            <person name="Han X."/>
            <person name="Nelson W.C."/>
            <person name="Madupu R."/>
            <person name="Mohamoud Y."/>
            <person name="Holley T."/>
            <person name="Fedorova N."/>
            <person name="Khouri H."/>
            <person name="Bottomley S.P."/>
            <person name="Whittington R.J."/>
            <person name="Adler B."/>
            <person name="Songer J.G."/>
            <person name="Rood J.I."/>
            <person name="Paulsen I.T."/>
        </authorList>
    </citation>
    <scope>NUCLEOTIDE SEQUENCE [LARGE SCALE GENOMIC DNA]</scope>
    <source>
        <strain evidence="2 3">VCS1703A</strain>
    </source>
</reference>
<dbReference type="EMBL" id="CP000513">
    <property type="protein sequence ID" value="ABQ14327.1"/>
    <property type="molecule type" value="Genomic_DNA"/>
</dbReference>
<dbReference type="Proteomes" id="UP000000248">
    <property type="component" value="Chromosome"/>
</dbReference>
<dbReference type="PANTHER" id="PTHR33507">
    <property type="entry name" value="INNER MEMBRANE PROTEIN YBBJ"/>
    <property type="match status" value="1"/>
</dbReference>
<organism evidence="2 3">
    <name type="scientific">Dichelobacter nodosus (strain VCS1703A)</name>
    <dbReference type="NCBI Taxonomy" id="246195"/>
    <lineage>
        <taxon>Bacteria</taxon>
        <taxon>Pseudomonadati</taxon>
        <taxon>Pseudomonadota</taxon>
        <taxon>Gammaproteobacteria</taxon>
        <taxon>Cardiobacteriales</taxon>
        <taxon>Cardiobacteriaceae</taxon>
        <taxon>Dichelobacter</taxon>
    </lineage>
</organism>
<dbReference type="AlphaFoldDB" id="A5EW17"/>
<accession>A5EW17</accession>
<dbReference type="InterPro" id="IPR052165">
    <property type="entry name" value="Membrane_assoc_protease"/>
</dbReference>
<dbReference type="HOGENOM" id="CLU_116732_4_3_6"/>
<keyword evidence="3" id="KW-1185">Reference proteome</keyword>
<feature type="transmembrane region" description="Helical" evidence="1">
    <location>
        <begin position="28"/>
        <end position="47"/>
    </location>
</feature>
<dbReference type="RefSeq" id="WP_012030715.1">
    <property type="nucleotide sequence ID" value="NC_009446.1"/>
</dbReference>
<feature type="transmembrane region" description="Helical" evidence="1">
    <location>
        <begin position="53"/>
        <end position="73"/>
    </location>
</feature>
<dbReference type="GO" id="GO:0005886">
    <property type="term" value="C:plasma membrane"/>
    <property type="evidence" value="ECO:0007669"/>
    <property type="project" value="TreeGrafter"/>
</dbReference>
<name>A5EW17_DICNV</name>
<gene>
    <name evidence="2" type="ordered locus">DNO_0372</name>
</gene>